<comment type="subcellular location">
    <subcellularLocation>
        <location evidence="1">Membrane</location>
        <topology evidence="1">Multi-pass membrane protein</topology>
    </subcellularLocation>
</comment>
<dbReference type="SFLD" id="SFLDG01168">
    <property type="entry name" value="Ferric_reductase_subgroup_(FRE"/>
    <property type="match status" value="1"/>
</dbReference>
<keyword evidence="7" id="KW-0325">Glycoprotein</keyword>
<feature type="domain" description="FAD-binding FR-type" evidence="9">
    <location>
        <begin position="377"/>
        <end position="502"/>
    </location>
</feature>
<dbReference type="PANTHER" id="PTHR32361">
    <property type="entry name" value="FERRIC/CUPRIC REDUCTASE TRANSMEMBRANE COMPONENT"/>
    <property type="match status" value="1"/>
</dbReference>
<keyword evidence="4 8" id="KW-1133">Transmembrane helix</keyword>
<evidence type="ECO:0000256" key="7">
    <source>
        <dbReference type="ARBA" id="ARBA00023180"/>
    </source>
</evidence>
<dbReference type="InterPro" id="IPR017927">
    <property type="entry name" value="FAD-bd_FR_type"/>
</dbReference>
<sequence>MDPKALPSEIQTLLSKALQAPPVSFTASAPLHSTDRDGFAPEGDKRFKQLIDGIRYSHKFILSYQVVLIGLLLVFTAIHWGSRLQAWRRRRNTIKGRYGGDKTTVGKVVDGKGAVTIQSISRGSSSSSSTLQEDFDPKYQDSERRLDEQSLLLPKASGAKAPSWGWTMTNNIRAWLVYQPRPIPIVNKTLPSNGTTLVVLAFIGLQMFYTFFKTSLSLSMLFVFADRTSLVFVANLPLLYLFAAKNQPIKFLTGYSYESLNIFHRRLGEVMCLLALLHSAGMLGVWYTVLQPAGITLIKFLLIKMILLGIGAFVAYEVLYITSLGSFRQRWYELFLGVHVVLQVAALVLVWFHHRRSRWYVGVALAIFLIDRLVYRMSVKLTTVRASLELQEDKRTVVLRAPVPTQEKRKWVKALLGAGITTGWKATEHAFLTVPSLARKHIIQAHPFTIASKAPTADEREANLELIIRAQDGFSGDLVRYAKGHDTVAIRLDGPYGSQTAVELLQDSEHAIIVAGGSGIAVAWPLVWSVIGRAAMQDLEHSISPDNSKKILVLWIVRERSHISWLGEERLEELRARGVTLMTPAPTSDHGHPDIANIIREWLNDIDDQVSSRSRGKIGVVVSGPDGMNRAVRNVCSSLLQEGRDVSVEVEKFGW</sequence>
<keyword evidence="5" id="KW-0406">Ion transport</keyword>
<dbReference type="SFLD" id="SFLDS00052">
    <property type="entry name" value="Ferric_Reductase_Domain"/>
    <property type="match status" value="1"/>
</dbReference>
<protein>
    <recommendedName>
        <fullName evidence="9">FAD-binding FR-type domain-containing protein</fullName>
    </recommendedName>
</protein>
<dbReference type="RefSeq" id="XP_037168965.1">
    <property type="nucleotide sequence ID" value="XM_037304170.1"/>
</dbReference>
<dbReference type="GO" id="GO:0015677">
    <property type="term" value="P:copper ion import"/>
    <property type="evidence" value="ECO:0007669"/>
    <property type="project" value="TreeGrafter"/>
</dbReference>
<feature type="transmembrane region" description="Helical" evidence="8">
    <location>
        <begin position="61"/>
        <end position="81"/>
    </location>
</feature>
<dbReference type="Pfam" id="PF01794">
    <property type="entry name" value="Ferric_reduct"/>
    <property type="match status" value="1"/>
</dbReference>
<feature type="transmembrane region" description="Helical" evidence="8">
    <location>
        <begin position="270"/>
        <end position="289"/>
    </location>
</feature>
<evidence type="ECO:0000313" key="10">
    <source>
        <dbReference type="EMBL" id="KAF6239690.1"/>
    </source>
</evidence>
<organism evidence="10 11">
    <name type="scientific">Letharia columbiana</name>
    <dbReference type="NCBI Taxonomy" id="112416"/>
    <lineage>
        <taxon>Eukaryota</taxon>
        <taxon>Fungi</taxon>
        <taxon>Dikarya</taxon>
        <taxon>Ascomycota</taxon>
        <taxon>Pezizomycotina</taxon>
        <taxon>Lecanoromycetes</taxon>
        <taxon>OSLEUM clade</taxon>
        <taxon>Lecanoromycetidae</taxon>
        <taxon>Lecanorales</taxon>
        <taxon>Lecanorineae</taxon>
        <taxon>Parmeliaceae</taxon>
        <taxon>Letharia</taxon>
    </lineage>
</organism>
<keyword evidence="11" id="KW-1185">Reference proteome</keyword>
<evidence type="ECO:0000313" key="11">
    <source>
        <dbReference type="Proteomes" id="UP000578531"/>
    </source>
</evidence>
<dbReference type="InterPro" id="IPR039261">
    <property type="entry name" value="FNR_nucleotide-bd"/>
</dbReference>
<dbReference type="GeneID" id="59283910"/>
<evidence type="ECO:0000256" key="2">
    <source>
        <dbReference type="ARBA" id="ARBA00022448"/>
    </source>
</evidence>
<proteinExistence type="predicted"/>
<evidence type="ECO:0000259" key="9">
    <source>
        <dbReference type="PROSITE" id="PS51384"/>
    </source>
</evidence>
<dbReference type="InterPro" id="IPR013130">
    <property type="entry name" value="Fe3_Rdtase_TM_dom"/>
</dbReference>
<keyword evidence="2" id="KW-0813">Transport</keyword>
<evidence type="ECO:0000256" key="8">
    <source>
        <dbReference type="SAM" id="Phobius"/>
    </source>
</evidence>
<dbReference type="Pfam" id="PF08022">
    <property type="entry name" value="FAD_binding_8"/>
    <property type="match status" value="1"/>
</dbReference>
<dbReference type="PANTHER" id="PTHR32361:SF9">
    <property type="entry name" value="FERRIC REDUCTASE TRANSMEMBRANE COMPONENT 3-RELATED"/>
    <property type="match status" value="1"/>
</dbReference>
<name>A0A8H6L8R1_9LECA</name>
<dbReference type="GO" id="GO:0000293">
    <property type="term" value="F:ferric-chelate reductase activity"/>
    <property type="evidence" value="ECO:0007669"/>
    <property type="project" value="TreeGrafter"/>
</dbReference>
<feature type="transmembrane region" description="Helical" evidence="8">
    <location>
        <begin position="218"/>
        <end position="242"/>
    </location>
</feature>
<keyword evidence="6 8" id="KW-0472">Membrane</keyword>
<evidence type="ECO:0000256" key="5">
    <source>
        <dbReference type="ARBA" id="ARBA00023065"/>
    </source>
</evidence>
<feature type="transmembrane region" description="Helical" evidence="8">
    <location>
        <begin position="331"/>
        <end position="352"/>
    </location>
</feature>
<feature type="transmembrane region" description="Helical" evidence="8">
    <location>
        <begin position="295"/>
        <end position="319"/>
    </location>
</feature>
<dbReference type="SUPFAM" id="SSF52343">
    <property type="entry name" value="Ferredoxin reductase-like, C-terminal NADP-linked domain"/>
    <property type="match status" value="1"/>
</dbReference>
<dbReference type="Proteomes" id="UP000578531">
    <property type="component" value="Unassembled WGS sequence"/>
</dbReference>
<dbReference type="InterPro" id="IPR013112">
    <property type="entry name" value="FAD-bd_8"/>
</dbReference>
<dbReference type="EMBL" id="JACCJC010000005">
    <property type="protein sequence ID" value="KAF6239690.1"/>
    <property type="molecule type" value="Genomic_DNA"/>
</dbReference>
<reference evidence="10 11" key="1">
    <citation type="journal article" date="2020" name="Genomics">
        <title>Complete, high-quality genomes from long-read metagenomic sequencing of two wolf lichen thalli reveals enigmatic genome architecture.</title>
        <authorList>
            <person name="McKenzie S.K."/>
            <person name="Walston R.F."/>
            <person name="Allen J.L."/>
        </authorList>
    </citation>
    <scope>NUCLEOTIDE SEQUENCE [LARGE SCALE GENOMIC DNA]</scope>
    <source>
        <strain evidence="10">WasteWater2</strain>
    </source>
</reference>
<evidence type="ECO:0000256" key="4">
    <source>
        <dbReference type="ARBA" id="ARBA00022989"/>
    </source>
</evidence>
<dbReference type="InterPro" id="IPR051410">
    <property type="entry name" value="Ferric/Cupric_Reductase"/>
</dbReference>
<dbReference type="Gene3D" id="3.40.50.80">
    <property type="entry name" value="Nucleotide-binding domain of ferredoxin-NADP reductase (FNR) module"/>
    <property type="match status" value="2"/>
</dbReference>
<dbReference type="GO" id="GO:0006879">
    <property type="term" value="P:intracellular iron ion homeostasis"/>
    <property type="evidence" value="ECO:0007669"/>
    <property type="project" value="TreeGrafter"/>
</dbReference>
<dbReference type="GO" id="GO:0006826">
    <property type="term" value="P:iron ion transport"/>
    <property type="evidence" value="ECO:0007669"/>
    <property type="project" value="TreeGrafter"/>
</dbReference>
<evidence type="ECO:0000256" key="3">
    <source>
        <dbReference type="ARBA" id="ARBA00022692"/>
    </source>
</evidence>
<evidence type="ECO:0000256" key="1">
    <source>
        <dbReference type="ARBA" id="ARBA00004141"/>
    </source>
</evidence>
<comment type="caution">
    <text evidence="10">The sequence shown here is derived from an EMBL/GenBank/DDBJ whole genome shotgun (WGS) entry which is preliminary data.</text>
</comment>
<feature type="transmembrane region" description="Helical" evidence="8">
    <location>
        <begin position="358"/>
        <end position="375"/>
    </location>
</feature>
<feature type="transmembrane region" description="Helical" evidence="8">
    <location>
        <begin position="194"/>
        <end position="212"/>
    </location>
</feature>
<dbReference type="AlphaFoldDB" id="A0A8H6L8R1"/>
<dbReference type="GO" id="GO:0005886">
    <property type="term" value="C:plasma membrane"/>
    <property type="evidence" value="ECO:0007669"/>
    <property type="project" value="TreeGrafter"/>
</dbReference>
<dbReference type="PROSITE" id="PS51384">
    <property type="entry name" value="FAD_FR"/>
    <property type="match status" value="1"/>
</dbReference>
<accession>A0A8H6L8R1</accession>
<gene>
    <name evidence="10" type="ORF">HO173_002236</name>
</gene>
<evidence type="ECO:0000256" key="6">
    <source>
        <dbReference type="ARBA" id="ARBA00023136"/>
    </source>
</evidence>
<dbReference type="CDD" id="cd06186">
    <property type="entry name" value="NOX_Duox_like_FAD_NADP"/>
    <property type="match status" value="1"/>
</dbReference>
<keyword evidence="3 8" id="KW-0812">Transmembrane</keyword>
<dbReference type="OrthoDB" id="17725at2759"/>